<feature type="compositionally biased region" description="Polar residues" evidence="1">
    <location>
        <begin position="225"/>
        <end position="235"/>
    </location>
</feature>
<proteinExistence type="predicted"/>
<dbReference type="EMBL" id="MN740631">
    <property type="protein sequence ID" value="QHU36754.1"/>
    <property type="molecule type" value="Genomic_DNA"/>
</dbReference>
<keyword evidence="2" id="KW-0812">Transmembrane</keyword>
<evidence type="ECO:0000256" key="1">
    <source>
        <dbReference type="SAM" id="MobiDB-lite"/>
    </source>
</evidence>
<accession>A0A6C0M4Q8</accession>
<dbReference type="AlphaFoldDB" id="A0A6C0M4Q8"/>
<name>A0A6C0M4Q8_9ZZZZ</name>
<feature type="compositionally biased region" description="Low complexity" evidence="1">
    <location>
        <begin position="240"/>
        <end position="252"/>
    </location>
</feature>
<protein>
    <recommendedName>
        <fullName evidence="4">SMODS and SLOG-associating 2TM effector domain-containing protein</fullName>
    </recommendedName>
</protein>
<evidence type="ECO:0000313" key="3">
    <source>
        <dbReference type="EMBL" id="QHU36754.1"/>
    </source>
</evidence>
<keyword evidence="2" id="KW-0472">Membrane</keyword>
<feature type="transmembrane region" description="Helical" evidence="2">
    <location>
        <begin position="43"/>
        <end position="62"/>
    </location>
</feature>
<organism evidence="3">
    <name type="scientific">viral metagenome</name>
    <dbReference type="NCBI Taxonomy" id="1070528"/>
    <lineage>
        <taxon>unclassified sequences</taxon>
        <taxon>metagenomes</taxon>
        <taxon>organismal metagenomes</taxon>
    </lineage>
</organism>
<feature type="region of interest" description="Disordered" evidence="1">
    <location>
        <begin position="221"/>
        <end position="258"/>
    </location>
</feature>
<sequence length="258" mass="29354">MPESDNVNYTPNLEYFLQRKGEECEAWSNLHLMCHKKFKTRETIFNLPIITITAFIGFVSGLNLSYEYIHLILGGMSLYASLLKSYFSYLKISQKSENHRIAYIQYGQIANEIRVELALEPTMRNRGSGLLDLIRIKMKNLLEVSEIVDTSIINEYLSKVGHANRNEMLHWFTRERKASGNDDVDDAHDDPDGAIGRPHVLKLANRVESYVDIEKKVMQLPNAGRSMSSPQINLHRSNKSDTNTSTNTSTSTIPGIMV</sequence>
<evidence type="ECO:0008006" key="4">
    <source>
        <dbReference type="Google" id="ProtNLM"/>
    </source>
</evidence>
<feature type="transmembrane region" description="Helical" evidence="2">
    <location>
        <begin position="68"/>
        <end position="87"/>
    </location>
</feature>
<evidence type="ECO:0000256" key="2">
    <source>
        <dbReference type="SAM" id="Phobius"/>
    </source>
</evidence>
<reference evidence="3" key="1">
    <citation type="journal article" date="2020" name="Nature">
        <title>Giant virus diversity and host interactions through global metagenomics.</title>
        <authorList>
            <person name="Schulz F."/>
            <person name="Roux S."/>
            <person name="Paez-Espino D."/>
            <person name="Jungbluth S."/>
            <person name="Walsh D.A."/>
            <person name="Denef V.J."/>
            <person name="McMahon K.D."/>
            <person name="Konstantinidis K.T."/>
            <person name="Eloe-Fadrosh E.A."/>
            <person name="Kyrpides N.C."/>
            <person name="Woyke T."/>
        </authorList>
    </citation>
    <scope>NUCLEOTIDE SEQUENCE</scope>
    <source>
        <strain evidence="3">GVMAG-S-1035124-57</strain>
    </source>
</reference>
<keyword evidence="2" id="KW-1133">Transmembrane helix</keyword>